<feature type="domain" description="Enolpyruvate transferase" evidence="2">
    <location>
        <begin position="2"/>
        <end position="149"/>
    </location>
</feature>
<keyword evidence="1 3" id="KW-0808">Transferase</keyword>
<dbReference type="EMBL" id="VSSQ01009328">
    <property type="protein sequence ID" value="MPM41316.1"/>
    <property type="molecule type" value="Genomic_DNA"/>
</dbReference>
<dbReference type="EC" id="2.5.1.19" evidence="3"/>
<accession>A0A644ZKB0</accession>
<dbReference type="SUPFAM" id="SSF55205">
    <property type="entry name" value="EPT/RTPC-like"/>
    <property type="match status" value="1"/>
</dbReference>
<protein>
    <submittedName>
        <fullName evidence="3">3-phosphoshikimate 1-carboxyvinyltransferase</fullName>
        <ecNumber evidence="3">2.5.1.19</ecNumber>
    </submittedName>
</protein>
<dbReference type="GO" id="GO:0003866">
    <property type="term" value="F:3-phosphoshikimate 1-carboxyvinyltransferase activity"/>
    <property type="evidence" value="ECO:0007669"/>
    <property type="project" value="UniProtKB-EC"/>
</dbReference>
<dbReference type="AlphaFoldDB" id="A0A644ZKB0"/>
<reference evidence="3" key="1">
    <citation type="submission" date="2019-08" db="EMBL/GenBank/DDBJ databases">
        <authorList>
            <person name="Kucharzyk K."/>
            <person name="Murdoch R.W."/>
            <person name="Higgins S."/>
            <person name="Loffler F."/>
        </authorList>
    </citation>
    <scope>NUCLEOTIDE SEQUENCE</scope>
</reference>
<evidence type="ECO:0000256" key="1">
    <source>
        <dbReference type="ARBA" id="ARBA00022679"/>
    </source>
</evidence>
<evidence type="ECO:0000259" key="2">
    <source>
        <dbReference type="Pfam" id="PF00275"/>
    </source>
</evidence>
<gene>
    <name evidence="3" type="primary">aroA_29</name>
    <name evidence="3" type="ORF">SDC9_87968</name>
</gene>
<name>A0A644ZKB0_9ZZZZ</name>
<sequence length="164" mass="17398">MDILKQMGAHISTQELEGTLHIEGGQRLKGGLVIDLGDIPDALPALVVAATQADGVTTFTNLAHVRIKETDRVQEMYEKLTLLGCDLQIDGDSLTVRGPSKIVGGEVSSSHDHRIAMALVCAGLAAQEQVVVTEAECAAVSFPNFFEKLMACGADLKLIEDGLV</sequence>
<proteinExistence type="predicted"/>
<dbReference type="Pfam" id="PF00275">
    <property type="entry name" value="EPSP_synthase"/>
    <property type="match status" value="1"/>
</dbReference>
<dbReference type="InterPro" id="IPR013792">
    <property type="entry name" value="RNA3'P_cycl/enolpyr_Trfase_a/b"/>
</dbReference>
<dbReference type="InterPro" id="IPR036968">
    <property type="entry name" value="Enolpyruvate_Tfrase_sf"/>
</dbReference>
<dbReference type="InterPro" id="IPR001986">
    <property type="entry name" value="Enolpyruvate_Tfrase_dom"/>
</dbReference>
<dbReference type="PANTHER" id="PTHR21090">
    <property type="entry name" value="AROM/DEHYDROQUINATE SYNTHASE"/>
    <property type="match status" value="1"/>
</dbReference>
<evidence type="ECO:0000313" key="3">
    <source>
        <dbReference type="EMBL" id="MPM41316.1"/>
    </source>
</evidence>
<dbReference type="PANTHER" id="PTHR21090:SF5">
    <property type="entry name" value="PENTAFUNCTIONAL AROM POLYPEPTIDE"/>
    <property type="match status" value="1"/>
</dbReference>
<organism evidence="3">
    <name type="scientific">bioreactor metagenome</name>
    <dbReference type="NCBI Taxonomy" id="1076179"/>
    <lineage>
        <taxon>unclassified sequences</taxon>
        <taxon>metagenomes</taxon>
        <taxon>ecological metagenomes</taxon>
    </lineage>
</organism>
<dbReference type="Gene3D" id="3.65.10.10">
    <property type="entry name" value="Enolpyruvate transferase domain"/>
    <property type="match status" value="1"/>
</dbReference>
<dbReference type="GO" id="GO:0009423">
    <property type="term" value="P:chorismate biosynthetic process"/>
    <property type="evidence" value="ECO:0007669"/>
    <property type="project" value="TreeGrafter"/>
</dbReference>
<comment type="caution">
    <text evidence="3">The sequence shown here is derived from an EMBL/GenBank/DDBJ whole genome shotgun (WGS) entry which is preliminary data.</text>
</comment>